<dbReference type="InterPro" id="IPR036985">
    <property type="entry name" value="Transglutaminase-like_sf"/>
</dbReference>
<dbReference type="InParanoid" id="T1I8S6"/>
<evidence type="ECO:0000313" key="3">
    <source>
        <dbReference type="EnsemblMetazoa" id="RPRC012698-PA"/>
    </source>
</evidence>
<dbReference type="InterPro" id="IPR050779">
    <property type="entry name" value="Transglutaminase"/>
</dbReference>
<feature type="domain" description="Transglutaminase C-terminal" evidence="2">
    <location>
        <begin position="129"/>
        <end position="218"/>
    </location>
</feature>
<comment type="similarity">
    <text evidence="1">Belongs to the transglutaminase superfamily. Transglutaminase family.</text>
</comment>
<organism evidence="3 4">
    <name type="scientific">Rhodnius prolixus</name>
    <name type="common">Triatomid bug</name>
    <dbReference type="NCBI Taxonomy" id="13249"/>
    <lineage>
        <taxon>Eukaryota</taxon>
        <taxon>Metazoa</taxon>
        <taxon>Ecdysozoa</taxon>
        <taxon>Arthropoda</taxon>
        <taxon>Hexapoda</taxon>
        <taxon>Insecta</taxon>
        <taxon>Pterygota</taxon>
        <taxon>Neoptera</taxon>
        <taxon>Paraneoptera</taxon>
        <taxon>Hemiptera</taxon>
        <taxon>Heteroptera</taxon>
        <taxon>Panheteroptera</taxon>
        <taxon>Cimicomorpha</taxon>
        <taxon>Reduviidae</taxon>
        <taxon>Triatominae</taxon>
        <taxon>Rhodnius</taxon>
    </lineage>
</organism>
<dbReference type="SUPFAM" id="SSF54001">
    <property type="entry name" value="Cysteine proteinases"/>
    <property type="match status" value="1"/>
</dbReference>
<dbReference type="InterPro" id="IPR008958">
    <property type="entry name" value="Transglutaminase_C"/>
</dbReference>
<dbReference type="FunFam" id="2.60.40.10:FF:000090">
    <property type="entry name" value="Protein-glutamine gamma-glutamyltransferase 2"/>
    <property type="match status" value="1"/>
</dbReference>
<dbReference type="Gene3D" id="3.90.260.10">
    <property type="entry name" value="Transglutaminase-like"/>
    <property type="match status" value="1"/>
</dbReference>
<dbReference type="InterPro" id="IPR013783">
    <property type="entry name" value="Ig-like_fold"/>
</dbReference>
<dbReference type="PANTHER" id="PTHR11590">
    <property type="entry name" value="PROTEIN-GLUTAMINE GAMMA-GLUTAMYLTRANSFERASE"/>
    <property type="match status" value="1"/>
</dbReference>
<evidence type="ECO:0000313" key="4">
    <source>
        <dbReference type="Proteomes" id="UP000015103"/>
    </source>
</evidence>
<name>T1I8S6_RHOPR</name>
<dbReference type="Gene3D" id="2.60.40.10">
    <property type="entry name" value="Immunoglobulins"/>
    <property type="match status" value="2"/>
</dbReference>
<dbReference type="VEuPathDB" id="VectorBase:RPRC012698"/>
<proteinExistence type="inferred from homology"/>
<dbReference type="FunFam" id="2.60.40.10:FF:000171">
    <property type="entry name" value="protein-glutamine gamma-glutamyltransferase 6"/>
    <property type="match status" value="1"/>
</dbReference>
<dbReference type="InterPro" id="IPR036238">
    <property type="entry name" value="Transglutaminase_C_sf"/>
</dbReference>
<dbReference type="PANTHER" id="PTHR11590:SF52">
    <property type="entry name" value="HEMOCYTE PROTEIN-GLUTAMINE GAMMA-GLUTAMYLTRANSFERASE-LIKE PROTEIN"/>
    <property type="match status" value="1"/>
</dbReference>
<reference evidence="3" key="1">
    <citation type="submission" date="2015-05" db="UniProtKB">
        <authorList>
            <consortium name="EnsemblMetazoa"/>
        </authorList>
    </citation>
    <scope>IDENTIFICATION</scope>
</reference>
<dbReference type="eggNOG" id="ENOG502QQ46">
    <property type="taxonomic scope" value="Eukaryota"/>
</dbReference>
<evidence type="ECO:0000259" key="2">
    <source>
        <dbReference type="Pfam" id="PF00927"/>
    </source>
</evidence>
<feature type="domain" description="Transglutaminase C-terminal" evidence="2">
    <location>
        <begin position="234"/>
        <end position="328"/>
    </location>
</feature>
<keyword evidence="4" id="KW-1185">Reference proteome</keyword>
<sequence>MMRCGPASVEAVKSGQVGYTYDTPFVFSEVNADVCHFKEDPSSSWGFTRLKMNQYHVGRKIVTKRVGLDDDIGDADVWDVTYFYKNPEGSREERMAVFNAVKGVDKAQKMYNFPTVAQQDVGFDLVEIDSKNFGQEFSIVVNIENRSAKERNIDAILTASSVFYTGATVHRLKRAHGQFKIQPHGKETLRLRVSPVDYADKLVDHSLIKIHAIASVLETRQTWSEEDDFPLLKPHMNVEIRGERRVGQGCTATFSFTNTIGRELTHCKLSIEGPGLQWPKVIKCRDISPGEVYSYTESFHPRRPGETKIVATFTSKQLVDVIGSATVMQKSTIALELLEALKSRILLRRTELSQILQYLQKGSQDVVEVFKRISKFTIIKKIVSLTKRLTHENLEDTEDMEVVQETSLPISFQISNETILESDKVNVNALKRKLQAAIDETLNTSPVPAFKKIPSGTKKMKLLFLKKQEPKERIYKMCMIS</sequence>
<evidence type="ECO:0000256" key="1">
    <source>
        <dbReference type="ARBA" id="ARBA00005968"/>
    </source>
</evidence>
<accession>T1I8S6</accession>
<dbReference type="Proteomes" id="UP000015103">
    <property type="component" value="Unassembled WGS sequence"/>
</dbReference>
<dbReference type="HOGENOM" id="CLU_567812_0_0_1"/>
<protein>
    <recommendedName>
        <fullName evidence="2">Transglutaminase C-terminal domain-containing protein</fullName>
    </recommendedName>
</protein>
<dbReference type="SUPFAM" id="SSF49309">
    <property type="entry name" value="Transglutaminase, two C-terminal domains"/>
    <property type="match status" value="2"/>
</dbReference>
<dbReference type="EnsemblMetazoa" id="RPRC012698-RA">
    <property type="protein sequence ID" value="RPRC012698-PA"/>
    <property type="gene ID" value="RPRC012698"/>
</dbReference>
<dbReference type="AlphaFoldDB" id="T1I8S6"/>
<dbReference type="EMBL" id="ACPB03014010">
    <property type="status" value="NOT_ANNOTATED_CDS"/>
    <property type="molecule type" value="Genomic_DNA"/>
</dbReference>
<dbReference type="InterPro" id="IPR038765">
    <property type="entry name" value="Papain-like_cys_pep_sf"/>
</dbReference>
<dbReference type="Pfam" id="PF00927">
    <property type="entry name" value="Transglut_C"/>
    <property type="match status" value="2"/>
</dbReference>
<dbReference type="GO" id="GO:0003810">
    <property type="term" value="F:protein-glutamine gamma-glutamyltransferase activity"/>
    <property type="evidence" value="ECO:0007669"/>
    <property type="project" value="InterPro"/>
</dbReference>